<evidence type="ECO:0000256" key="7">
    <source>
        <dbReference type="ARBA" id="ARBA00022842"/>
    </source>
</evidence>
<dbReference type="AlphaFoldDB" id="A0A4V4LT20"/>
<dbReference type="GO" id="GO:0046872">
    <property type="term" value="F:metal ion binding"/>
    <property type="evidence" value="ECO:0007669"/>
    <property type="project" value="UniProtKB-KW"/>
</dbReference>
<dbReference type="InterPro" id="IPR049734">
    <property type="entry name" value="NudC-like_C"/>
</dbReference>
<evidence type="ECO:0000256" key="1">
    <source>
        <dbReference type="ARBA" id="ARBA00001946"/>
    </source>
</evidence>
<protein>
    <recommendedName>
        <fullName evidence="4">NAD(+) diphosphatase</fullName>
        <ecNumber evidence="4">3.6.1.22</ecNumber>
    </recommendedName>
</protein>
<dbReference type="GO" id="GO:0019677">
    <property type="term" value="P:NAD+ catabolic process"/>
    <property type="evidence" value="ECO:0007669"/>
    <property type="project" value="TreeGrafter"/>
</dbReference>
<comment type="cofactor">
    <cofactor evidence="2">
        <name>Zn(2+)</name>
        <dbReference type="ChEBI" id="CHEBI:29105"/>
    </cofactor>
</comment>
<dbReference type="InterPro" id="IPR015375">
    <property type="entry name" value="NADH_PPase-like_N"/>
</dbReference>
<dbReference type="InterPro" id="IPR000086">
    <property type="entry name" value="NUDIX_hydrolase_dom"/>
</dbReference>
<sequence length="395" mass="44257">MPLTPPNSCKYCNFSSSLTLPNNSIASNRLNVIVKMEGGLNKISWLRGNNKFLNSVLKQSMFIPLHNLNPLIKNNTITSIPYKDAEQYIGGKDYGEGMPHINARFLEGYRQSNTVVALLGVKESKEQKANDPQYTPSGTVYFCFDASPYPKEKFESDDAKFRESRSLIGVLGLEDSKIIAQARSIVDWNLRHKYDSGSGKLNYSTWAGWKLCCSSVFENQDAPSHSWNGVQNYHYPRTDPVVIMAVLSPDKSAILLGRNKRYAGGMYSCLAGFVEVGETFEEAVAREVYEEACIRVLNVSYYSSQPWPYPSSLMTGFFATADVNSDYKTSRTDLDGELEDARWFTREEVQEMVKHSPGTLSEKPADNVLFVPNKHAIAGELIRSWLAGIEKKSAL</sequence>
<dbReference type="GO" id="GO:0005829">
    <property type="term" value="C:cytosol"/>
    <property type="evidence" value="ECO:0007669"/>
    <property type="project" value="TreeGrafter"/>
</dbReference>
<dbReference type="EMBL" id="SPNW01000039">
    <property type="protein sequence ID" value="TIA88363.1"/>
    <property type="molecule type" value="Genomic_DNA"/>
</dbReference>
<proteinExistence type="inferred from homology"/>
<dbReference type="Gene3D" id="3.90.79.20">
    <property type="match status" value="1"/>
</dbReference>
<dbReference type="PROSITE" id="PS51462">
    <property type="entry name" value="NUDIX"/>
    <property type="match status" value="1"/>
</dbReference>
<comment type="caution">
    <text evidence="11">The sequence shown here is derived from an EMBL/GenBank/DDBJ whole genome shotgun (WGS) entry which is preliminary data.</text>
</comment>
<accession>A0A4V4LT20</accession>
<comment type="cofactor">
    <cofactor evidence="1">
        <name>Mg(2+)</name>
        <dbReference type="ChEBI" id="CHEBI:18420"/>
    </cofactor>
</comment>
<dbReference type="OrthoDB" id="10249612at2759"/>
<evidence type="ECO:0000256" key="3">
    <source>
        <dbReference type="ARBA" id="ARBA00009595"/>
    </source>
</evidence>
<dbReference type="InterPro" id="IPR015797">
    <property type="entry name" value="NUDIX_hydrolase-like_dom_sf"/>
</dbReference>
<gene>
    <name evidence="11" type="ORF">E3P99_02659</name>
</gene>
<keyword evidence="12" id="KW-1185">Reference proteome</keyword>
<dbReference type="GO" id="GO:0006742">
    <property type="term" value="P:NADP+ catabolic process"/>
    <property type="evidence" value="ECO:0007669"/>
    <property type="project" value="TreeGrafter"/>
</dbReference>
<comment type="catalytic activity">
    <reaction evidence="9">
        <text>a 5'-end NAD(+)-phospho-ribonucleoside in mRNA + H2O = a 5'-end phospho-adenosine-phospho-ribonucleoside in mRNA + beta-nicotinamide D-ribonucleotide + 2 H(+)</text>
        <dbReference type="Rhea" id="RHEA:60876"/>
        <dbReference type="Rhea" id="RHEA-COMP:15698"/>
        <dbReference type="Rhea" id="RHEA-COMP:15719"/>
        <dbReference type="ChEBI" id="CHEBI:14649"/>
        <dbReference type="ChEBI" id="CHEBI:15377"/>
        <dbReference type="ChEBI" id="CHEBI:15378"/>
        <dbReference type="ChEBI" id="CHEBI:144029"/>
        <dbReference type="ChEBI" id="CHEBI:144051"/>
    </reaction>
    <physiologicalReaction direction="left-to-right" evidence="9">
        <dbReference type="Rhea" id="RHEA:60877"/>
    </physiologicalReaction>
</comment>
<evidence type="ECO:0000256" key="9">
    <source>
        <dbReference type="ARBA" id="ARBA00023679"/>
    </source>
</evidence>
<dbReference type="Proteomes" id="UP000310189">
    <property type="component" value="Unassembled WGS sequence"/>
</dbReference>
<evidence type="ECO:0000259" key="10">
    <source>
        <dbReference type="PROSITE" id="PS51462"/>
    </source>
</evidence>
<feature type="domain" description="Nudix hydrolase" evidence="10">
    <location>
        <begin position="236"/>
        <end position="366"/>
    </location>
</feature>
<dbReference type="SUPFAM" id="SSF55811">
    <property type="entry name" value="Nudix"/>
    <property type="match status" value="1"/>
</dbReference>
<evidence type="ECO:0000313" key="12">
    <source>
        <dbReference type="Proteomes" id="UP000310189"/>
    </source>
</evidence>
<dbReference type="Gene3D" id="3.90.79.10">
    <property type="entry name" value="Nucleoside Triphosphate Pyrophosphohydrolase"/>
    <property type="match status" value="1"/>
</dbReference>
<evidence type="ECO:0000256" key="2">
    <source>
        <dbReference type="ARBA" id="ARBA00001947"/>
    </source>
</evidence>
<name>A0A4V4LT20_9BASI</name>
<dbReference type="PANTHER" id="PTHR42904:SF6">
    <property type="entry name" value="NAD-CAPPED RNA HYDROLASE NUDT12"/>
    <property type="match status" value="1"/>
</dbReference>
<keyword evidence="5" id="KW-0479">Metal-binding</keyword>
<dbReference type="EC" id="3.6.1.22" evidence="4"/>
<dbReference type="Pfam" id="PF09296">
    <property type="entry name" value="NUDIX-like"/>
    <property type="match status" value="1"/>
</dbReference>
<evidence type="ECO:0000256" key="8">
    <source>
        <dbReference type="ARBA" id="ARBA00023027"/>
    </source>
</evidence>
<evidence type="ECO:0000256" key="5">
    <source>
        <dbReference type="ARBA" id="ARBA00022723"/>
    </source>
</evidence>
<dbReference type="GO" id="GO:0035529">
    <property type="term" value="F:NADH pyrophosphatase activity"/>
    <property type="evidence" value="ECO:0007669"/>
    <property type="project" value="TreeGrafter"/>
</dbReference>
<organism evidence="11 12">
    <name type="scientific">Wallemia hederae</name>
    <dbReference type="NCBI Taxonomy" id="1540922"/>
    <lineage>
        <taxon>Eukaryota</taxon>
        <taxon>Fungi</taxon>
        <taxon>Dikarya</taxon>
        <taxon>Basidiomycota</taxon>
        <taxon>Wallemiomycotina</taxon>
        <taxon>Wallemiomycetes</taxon>
        <taxon>Wallemiales</taxon>
        <taxon>Wallemiaceae</taxon>
        <taxon>Wallemia</taxon>
    </lineage>
</organism>
<dbReference type="NCBIfam" id="NF001299">
    <property type="entry name" value="PRK00241.1"/>
    <property type="match status" value="1"/>
</dbReference>
<evidence type="ECO:0000256" key="4">
    <source>
        <dbReference type="ARBA" id="ARBA00012381"/>
    </source>
</evidence>
<dbReference type="CDD" id="cd03429">
    <property type="entry name" value="NUDIX_NADH_pyrophosphatase_Nudt13"/>
    <property type="match status" value="1"/>
</dbReference>
<dbReference type="Pfam" id="PF00293">
    <property type="entry name" value="NUDIX"/>
    <property type="match status" value="1"/>
</dbReference>
<dbReference type="GO" id="GO:0005777">
    <property type="term" value="C:peroxisome"/>
    <property type="evidence" value="ECO:0007669"/>
    <property type="project" value="TreeGrafter"/>
</dbReference>
<dbReference type="PANTHER" id="PTHR42904">
    <property type="entry name" value="NUDIX HYDROLASE, NUDC SUBFAMILY"/>
    <property type="match status" value="1"/>
</dbReference>
<comment type="similarity">
    <text evidence="3">Belongs to the Nudix hydrolase family. NudC subfamily.</text>
</comment>
<evidence type="ECO:0000256" key="6">
    <source>
        <dbReference type="ARBA" id="ARBA00022801"/>
    </source>
</evidence>
<keyword evidence="7" id="KW-0460">Magnesium</keyword>
<keyword evidence="8" id="KW-0520">NAD</keyword>
<keyword evidence="6" id="KW-0378">Hydrolase</keyword>
<evidence type="ECO:0000313" key="11">
    <source>
        <dbReference type="EMBL" id="TIA88363.1"/>
    </source>
</evidence>
<dbReference type="InterPro" id="IPR050241">
    <property type="entry name" value="NAD-cap_RNA_hydrolase_NudC"/>
</dbReference>
<reference evidence="11 12" key="1">
    <citation type="submission" date="2019-03" db="EMBL/GenBank/DDBJ databases">
        <title>Sequencing 23 genomes of Wallemia ichthyophaga.</title>
        <authorList>
            <person name="Gostincar C."/>
        </authorList>
    </citation>
    <scope>NUCLEOTIDE SEQUENCE [LARGE SCALE GENOMIC DNA]</scope>
    <source>
        <strain evidence="11 12">EXF-5753</strain>
    </source>
</reference>